<evidence type="ECO:0000313" key="1">
    <source>
        <dbReference type="EMBL" id="KAI4803118.1"/>
    </source>
</evidence>
<keyword evidence="2" id="KW-1185">Reference proteome</keyword>
<name>A0ACB9VSJ9_CHAAC</name>
<accession>A0ACB9VSJ9</accession>
<dbReference type="Proteomes" id="UP001057452">
    <property type="component" value="Chromosome 23"/>
</dbReference>
<gene>
    <name evidence="1" type="ORF">KUCAC02_006675</name>
</gene>
<proteinExistence type="predicted"/>
<organism evidence="1 2">
    <name type="scientific">Chaenocephalus aceratus</name>
    <name type="common">Blackfin icefish</name>
    <name type="synonym">Chaenichthys aceratus</name>
    <dbReference type="NCBI Taxonomy" id="36190"/>
    <lineage>
        <taxon>Eukaryota</taxon>
        <taxon>Metazoa</taxon>
        <taxon>Chordata</taxon>
        <taxon>Craniata</taxon>
        <taxon>Vertebrata</taxon>
        <taxon>Euteleostomi</taxon>
        <taxon>Actinopterygii</taxon>
        <taxon>Neopterygii</taxon>
        <taxon>Teleostei</taxon>
        <taxon>Neoteleostei</taxon>
        <taxon>Acanthomorphata</taxon>
        <taxon>Eupercaria</taxon>
        <taxon>Perciformes</taxon>
        <taxon>Notothenioidei</taxon>
        <taxon>Channichthyidae</taxon>
        <taxon>Chaenocephalus</taxon>
    </lineage>
</organism>
<reference evidence="1" key="1">
    <citation type="submission" date="2022-05" db="EMBL/GenBank/DDBJ databases">
        <title>Chromosome-level genome of Chaenocephalus aceratus.</title>
        <authorList>
            <person name="Park H."/>
        </authorList>
    </citation>
    <scope>NUCLEOTIDE SEQUENCE</scope>
    <source>
        <strain evidence="1">KU_202001</strain>
    </source>
</reference>
<sequence length="122" mass="13652">MEERRVFSILVTPGWDGVLQLRRSNVSDRRSQAGLKGFQHSEVRRLLTPSAEKKEAGCLKEALAPPETCTASGSARLLFSLHRISHALERQQSLSAGPCLTDRQRVQSRVLKTDPEQSLWSI</sequence>
<evidence type="ECO:0000313" key="2">
    <source>
        <dbReference type="Proteomes" id="UP001057452"/>
    </source>
</evidence>
<protein>
    <submittedName>
        <fullName evidence="1">Uncharacterized protein</fullName>
    </submittedName>
</protein>
<dbReference type="EMBL" id="CM043807">
    <property type="protein sequence ID" value="KAI4803118.1"/>
    <property type="molecule type" value="Genomic_DNA"/>
</dbReference>
<comment type="caution">
    <text evidence="1">The sequence shown here is derived from an EMBL/GenBank/DDBJ whole genome shotgun (WGS) entry which is preliminary data.</text>
</comment>